<dbReference type="EMBL" id="JAPDMQ010001237">
    <property type="protein sequence ID" value="KAK0518584.1"/>
    <property type="molecule type" value="Genomic_DNA"/>
</dbReference>
<accession>A0AAN6G3Q8</accession>
<proteinExistence type="predicted"/>
<evidence type="ECO:0000313" key="3">
    <source>
        <dbReference type="EMBL" id="KAK0518584.1"/>
    </source>
</evidence>
<organism evidence="3 4">
    <name type="scientific">Tilletia horrida</name>
    <dbReference type="NCBI Taxonomy" id="155126"/>
    <lineage>
        <taxon>Eukaryota</taxon>
        <taxon>Fungi</taxon>
        <taxon>Dikarya</taxon>
        <taxon>Basidiomycota</taxon>
        <taxon>Ustilaginomycotina</taxon>
        <taxon>Exobasidiomycetes</taxon>
        <taxon>Tilletiales</taxon>
        <taxon>Tilletiaceae</taxon>
        <taxon>Tilletia</taxon>
    </lineage>
</organism>
<keyword evidence="4" id="KW-1185">Reference proteome</keyword>
<sequence length="210" mass="22764">MSSSSSSSSPGPSTSRKRKEAPSPPSSPRLAPRGQHIASLHADRSTFRFDYVEQASPAAQARPKAYTAERALHSIHQDLIDARKSLAAADKTISRMTKELKEANNKAERLQAKLNLFLGAADAVNALDDNDATLQTLPKQLAAHGRTLLLGGPVQDQQGSKMHFVRTKYEQILHDTNAAIAGTTAGFPVFELRKAAQVHRRSSPCRDVCS</sequence>
<feature type="coiled-coil region" evidence="1">
    <location>
        <begin position="86"/>
        <end position="120"/>
    </location>
</feature>
<evidence type="ECO:0000256" key="1">
    <source>
        <dbReference type="SAM" id="Coils"/>
    </source>
</evidence>
<feature type="region of interest" description="Disordered" evidence="2">
    <location>
        <begin position="1"/>
        <end position="35"/>
    </location>
</feature>
<evidence type="ECO:0000313" key="4">
    <source>
        <dbReference type="Proteomes" id="UP001176521"/>
    </source>
</evidence>
<dbReference type="AlphaFoldDB" id="A0AAN6G3Q8"/>
<evidence type="ECO:0000256" key="2">
    <source>
        <dbReference type="SAM" id="MobiDB-lite"/>
    </source>
</evidence>
<name>A0AAN6G3Q8_9BASI</name>
<protein>
    <submittedName>
        <fullName evidence="3">Uncharacterized protein</fullName>
    </submittedName>
</protein>
<comment type="caution">
    <text evidence="3">The sequence shown here is derived from an EMBL/GenBank/DDBJ whole genome shotgun (WGS) entry which is preliminary data.</text>
</comment>
<dbReference type="Proteomes" id="UP001176521">
    <property type="component" value="Unassembled WGS sequence"/>
</dbReference>
<gene>
    <name evidence="3" type="ORF">OC842_007748</name>
</gene>
<keyword evidence="1" id="KW-0175">Coiled coil</keyword>
<reference evidence="3" key="1">
    <citation type="journal article" date="2023" name="PhytoFront">
        <title>Draft Genome Resources of Seven Strains of Tilletia horrida, Causal Agent of Kernel Smut of Rice.</title>
        <authorList>
            <person name="Khanal S."/>
            <person name="Antony Babu S."/>
            <person name="Zhou X.G."/>
        </authorList>
    </citation>
    <scope>NUCLEOTIDE SEQUENCE</scope>
    <source>
        <strain evidence="3">TX3</strain>
    </source>
</reference>
<feature type="compositionally biased region" description="Low complexity" evidence="2">
    <location>
        <begin position="1"/>
        <end position="14"/>
    </location>
</feature>